<dbReference type="EMBL" id="VXIV02000442">
    <property type="protein sequence ID" value="KAF6038252.1"/>
    <property type="molecule type" value="Genomic_DNA"/>
</dbReference>
<dbReference type="InterPro" id="IPR036812">
    <property type="entry name" value="NAD(P)_OxRdtase_dom_sf"/>
</dbReference>
<name>A0A7J7KHU8_BUGNE</name>
<organism evidence="3 4">
    <name type="scientific">Bugula neritina</name>
    <name type="common">Brown bryozoan</name>
    <name type="synonym">Sertularia neritina</name>
    <dbReference type="NCBI Taxonomy" id="10212"/>
    <lineage>
        <taxon>Eukaryota</taxon>
        <taxon>Metazoa</taxon>
        <taxon>Spiralia</taxon>
        <taxon>Lophotrochozoa</taxon>
        <taxon>Bryozoa</taxon>
        <taxon>Gymnolaemata</taxon>
        <taxon>Cheilostomatida</taxon>
        <taxon>Flustrina</taxon>
        <taxon>Buguloidea</taxon>
        <taxon>Bugulidae</taxon>
        <taxon>Bugula</taxon>
    </lineage>
</organism>
<feature type="domain" description="NADP-dependent oxidoreductase" evidence="2">
    <location>
        <begin position="77"/>
        <end position="193"/>
    </location>
</feature>
<dbReference type="PANTHER" id="PTHR42686">
    <property type="entry name" value="GH17980P-RELATED"/>
    <property type="match status" value="1"/>
</dbReference>
<dbReference type="InterPro" id="IPR023210">
    <property type="entry name" value="NADP_OxRdtase_dom"/>
</dbReference>
<dbReference type="InterPro" id="IPR020471">
    <property type="entry name" value="AKR"/>
</dbReference>
<feature type="region of interest" description="Disordered" evidence="1">
    <location>
        <begin position="1"/>
        <end position="56"/>
    </location>
</feature>
<dbReference type="Gene3D" id="3.20.20.100">
    <property type="entry name" value="NADP-dependent oxidoreductase domain"/>
    <property type="match status" value="1"/>
</dbReference>
<protein>
    <recommendedName>
        <fullName evidence="2">NADP-dependent oxidoreductase domain-containing protein</fullName>
    </recommendedName>
</protein>
<sequence length="207" mass="22589">MADGETTNKAATQEVSDTTPTSSEEVCPDTEGVSGDTAAEKETITSSTTESTSEEEIAMKTRNKLSQRKSGIKASVVGVGTAGLAGLHGEMDEEEAVNAIEFAIECGVNFIDTAPYYNDRQAEDLLKDIIAKYDRESLCIATKVCRYMNSRELTESFDFSASTTEMSVMESMKRMGLSYIDVVQIHDVEHAPSLEYLEKETIPALLN</sequence>
<feature type="compositionally biased region" description="Polar residues" evidence="1">
    <location>
        <begin position="1"/>
        <end position="24"/>
    </location>
</feature>
<dbReference type="AlphaFoldDB" id="A0A7J7KHU8"/>
<keyword evidence="4" id="KW-1185">Reference proteome</keyword>
<proteinExistence type="predicted"/>
<evidence type="ECO:0000259" key="2">
    <source>
        <dbReference type="Pfam" id="PF00248"/>
    </source>
</evidence>
<dbReference type="Proteomes" id="UP000593567">
    <property type="component" value="Unassembled WGS sequence"/>
</dbReference>
<dbReference type="GO" id="GO:0016491">
    <property type="term" value="F:oxidoreductase activity"/>
    <property type="evidence" value="ECO:0007669"/>
    <property type="project" value="InterPro"/>
</dbReference>
<gene>
    <name evidence="3" type="ORF">EB796_003439</name>
</gene>
<evidence type="ECO:0000313" key="3">
    <source>
        <dbReference type="EMBL" id="KAF6038252.1"/>
    </source>
</evidence>
<dbReference type="OrthoDB" id="48988at2759"/>
<dbReference type="GO" id="GO:0005829">
    <property type="term" value="C:cytosol"/>
    <property type="evidence" value="ECO:0007669"/>
    <property type="project" value="TreeGrafter"/>
</dbReference>
<accession>A0A7J7KHU8</accession>
<evidence type="ECO:0000256" key="1">
    <source>
        <dbReference type="SAM" id="MobiDB-lite"/>
    </source>
</evidence>
<dbReference type="Pfam" id="PF00248">
    <property type="entry name" value="Aldo_ket_red"/>
    <property type="match status" value="1"/>
</dbReference>
<reference evidence="3" key="1">
    <citation type="submission" date="2020-06" db="EMBL/GenBank/DDBJ databases">
        <title>Draft genome of Bugula neritina, a colonial animal packing powerful symbionts and potential medicines.</title>
        <authorList>
            <person name="Rayko M."/>
        </authorList>
    </citation>
    <scope>NUCLEOTIDE SEQUENCE [LARGE SCALE GENOMIC DNA]</scope>
    <source>
        <strain evidence="3">Kwan_BN1</strain>
    </source>
</reference>
<dbReference type="SUPFAM" id="SSF51430">
    <property type="entry name" value="NAD(P)-linked oxidoreductase"/>
    <property type="match status" value="1"/>
</dbReference>
<dbReference type="PANTHER" id="PTHR42686:SF1">
    <property type="entry name" value="GH17980P-RELATED"/>
    <property type="match status" value="1"/>
</dbReference>
<comment type="caution">
    <text evidence="3">The sequence shown here is derived from an EMBL/GenBank/DDBJ whole genome shotgun (WGS) entry which is preliminary data.</text>
</comment>
<evidence type="ECO:0000313" key="4">
    <source>
        <dbReference type="Proteomes" id="UP000593567"/>
    </source>
</evidence>